<gene>
    <name evidence="2" type="ORF">SLS62_007508</name>
</gene>
<dbReference type="AlphaFoldDB" id="A0AAN9UNQ4"/>
<dbReference type="Proteomes" id="UP001320420">
    <property type="component" value="Unassembled WGS sequence"/>
</dbReference>
<proteinExistence type="predicted"/>
<keyword evidence="3" id="KW-1185">Reference proteome</keyword>
<keyword evidence="1" id="KW-0812">Transmembrane</keyword>
<keyword evidence="1" id="KW-0472">Membrane</keyword>
<feature type="transmembrane region" description="Helical" evidence="1">
    <location>
        <begin position="92"/>
        <end position="114"/>
    </location>
</feature>
<feature type="transmembrane region" description="Helical" evidence="1">
    <location>
        <begin position="60"/>
        <end position="80"/>
    </location>
</feature>
<organism evidence="2 3">
    <name type="scientific">Diatrype stigma</name>
    <dbReference type="NCBI Taxonomy" id="117547"/>
    <lineage>
        <taxon>Eukaryota</taxon>
        <taxon>Fungi</taxon>
        <taxon>Dikarya</taxon>
        <taxon>Ascomycota</taxon>
        <taxon>Pezizomycotina</taxon>
        <taxon>Sordariomycetes</taxon>
        <taxon>Xylariomycetidae</taxon>
        <taxon>Xylariales</taxon>
        <taxon>Diatrypaceae</taxon>
        <taxon>Diatrype</taxon>
    </lineage>
</organism>
<name>A0AAN9UNQ4_9PEZI</name>
<keyword evidence="1" id="KW-1133">Transmembrane helix</keyword>
<evidence type="ECO:0000313" key="2">
    <source>
        <dbReference type="EMBL" id="KAK7750532.1"/>
    </source>
</evidence>
<protein>
    <submittedName>
        <fullName evidence="2">Uncharacterized protein</fullName>
    </submittedName>
</protein>
<feature type="transmembrane region" description="Helical" evidence="1">
    <location>
        <begin position="148"/>
        <end position="168"/>
    </location>
</feature>
<dbReference type="EMBL" id="JAKJXP020000062">
    <property type="protein sequence ID" value="KAK7750532.1"/>
    <property type="molecule type" value="Genomic_DNA"/>
</dbReference>
<evidence type="ECO:0000256" key="1">
    <source>
        <dbReference type="SAM" id="Phobius"/>
    </source>
</evidence>
<accession>A0AAN9UNQ4</accession>
<reference evidence="2 3" key="1">
    <citation type="submission" date="2024-02" db="EMBL/GenBank/DDBJ databases">
        <title>De novo assembly and annotation of 12 fungi associated with fruit tree decline syndrome in Ontario, Canada.</title>
        <authorList>
            <person name="Sulman M."/>
            <person name="Ellouze W."/>
            <person name="Ilyukhin E."/>
        </authorList>
    </citation>
    <scope>NUCLEOTIDE SEQUENCE [LARGE SCALE GENOMIC DNA]</scope>
    <source>
        <strain evidence="2 3">M11/M66-122</strain>
    </source>
</reference>
<sequence>MAANMTACLPFNDIDEDDPVPQFTKKLADLVDGGDVSLPSDTISDLITISAGLHLHVFPVAVPASFLITFLLSAILFWILVIMTGRSKAYKITFAVTTLMNSYGLTLGFMMAYATRLACQGLILPASGDTGQLQPDVYITRGSTLQTLQWSVVAFSCLLQLSIASLFVRRHVAVSGGKGGGGRGGGVEGGSASGHDNIQITIMPAFKKKRCCF</sequence>
<evidence type="ECO:0000313" key="3">
    <source>
        <dbReference type="Proteomes" id="UP001320420"/>
    </source>
</evidence>
<comment type="caution">
    <text evidence="2">The sequence shown here is derived from an EMBL/GenBank/DDBJ whole genome shotgun (WGS) entry which is preliminary data.</text>
</comment>